<name>E6YN01_9HYPH</name>
<dbReference type="AlphaFoldDB" id="E6YN01"/>
<gene>
    <name evidence="1" type="ORF">BARRO_90002</name>
</gene>
<evidence type="ECO:0000313" key="1">
    <source>
        <dbReference type="EMBL" id="CBI78239.1"/>
    </source>
</evidence>
<proteinExistence type="predicted"/>
<reference evidence="1" key="1">
    <citation type="journal article" date="2011" name="PLoS Genet.">
        <title>Parallel evolution of a type IV secretion system in radiating lineages of the host-restricted bacterial pathogen Bartonella.</title>
        <authorList>
            <person name="Engel P."/>
            <person name="Salzburger W."/>
            <person name="Liesch M."/>
            <person name="Chang C.C."/>
            <person name="Maruyama S."/>
            <person name="Lanz C."/>
            <person name="Calteau A."/>
            <person name="Lajus A."/>
            <person name="Medigue C."/>
            <person name="Schuster S.C."/>
            <person name="Dehio C."/>
        </authorList>
    </citation>
    <scope>NUCLEOTIDE SEQUENCE</scope>
    <source>
        <strain evidence="1">ATCC BAA-1498</strain>
    </source>
</reference>
<accession>E6YN01</accession>
<organism evidence="1">
    <name type="scientific">Bartonella rochalimae ATCC BAA-1498</name>
    <dbReference type="NCBI Taxonomy" id="685782"/>
    <lineage>
        <taxon>Bacteria</taxon>
        <taxon>Pseudomonadati</taxon>
        <taxon>Pseudomonadota</taxon>
        <taxon>Alphaproteobacteria</taxon>
        <taxon>Hyphomicrobiales</taxon>
        <taxon>Bartonellaceae</taxon>
        <taxon>Bartonella</taxon>
    </lineage>
</organism>
<sequence length="57" mass="6670">MLISITIIKIHFIIKPKTNQPLKNKLYKTTIQTTKTKLCLFNVNHSNQKIFIKCTKP</sequence>
<dbReference type="EMBL" id="FN645463">
    <property type="protein sequence ID" value="CBI78239.1"/>
    <property type="molecule type" value="Genomic_DNA"/>
</dbReference>
<protein>
    <submittedName>
        <fullName evidence="1">Uncharacterized protein</fullName>
    </submittedName>
</protein>